<organism evidence="3 4">
    <name type="scientific">Saccharothrix xinjiangensis</name>
    <dbReference type="NCBI Taxonomy" id="204798"/>
    <lineage>
        <taxon>Bacteria</taxon>
        <taxon>Bacillati</taxon>
        <taxon>Actinomycetota</taxon>
        <taxon>Actinomycetes</taxon>
        <taxon>Pseudonocardiales</taxon>
        <taxon>Pseudonocardiaceae</taxon>
        <taxon>Saccharothrix</taxon>
    </lineage>
</organism>
<dbReference type="InterPro" id="IPR015659">
    <property type="entry name" value="Proline_oxidase"/>
</dbReference>
<sequence length="307" mass="33205">MNPLRTLILAAAGNEAVRRVVATAPVSRDVVRRFVAGETAADALDVAGRLVGDDLRVTLDHLGEDAVTRSAAERTVLAHLRLLDELHAAGLAADVEVDVRLSAVGQALDEALALTNASRVCAAAEQAGTTVTLDVERHDAVEPTLRVLAELRRAWPSTGVALRAHLRRTADDCRELAGTRVRLCGDPAGGEPGSVALTDPHEVDLNYVRCANTLLEAPGHPVFATRDPRLLEIVAERARWYGRPVDSFECQLPYGVRPVAQRHLVAEGHVVRVHVPYGDQWYGHLVRRLAERPADAASFLRSLLGRS</sequence>
<dbReference type="Pfam" id="PF01619">
    <property type="entry name" value="Pro_dh"/>
    <property type="match status" value="2"/>
</dbReference>
<dbReference type="PANTHER" id="PTHR13914">
    <property type="entry name" value="PROLINE OXIDASE"/>
    <property type="match status" value="1"/>
</dbReference>
<keyword evidence="4" id="KW-1185">Reference proteome</keyword>
<evidence type="ECO:0000313" key="3">
    <source>
        <dbReference type="EMBL" id="MFC5057988.1"/>
    </source>
</evidence>
<dbReference type="SUPFAM" id="SSF51730">
    <property type="entry name" value="FAD-linked oxidoreductase"/>
    <property type="match status" value="1"/>
</dbReference>
<dbReference type="InterPro" id="IPR002872">
    <property type="entry name" value="Proline_DH_dom"/>
</dbReference>
<accession>A0ABV9Y705</accession>
<dbReference type="RefSeq" id="WP_344036279.1">
    <property type="nucleotide sequence ID" value="NZ_BAAAKE010000004.1"/>
</dbReference>
<feature type="domain" description="Proline dehydrogenase" evidence="2">
    <location>
        <begin position="198"/>
        <end position="294"/>
    </location>
</feature>
<dbReference type="InterPro" id="IPR029041">
    <property type="entry name" value="FAD-linked_oxidoreductase-like"/>
</dbReference>
<evidence type="ECO:0000259" key="2">
    <source>
        <dbReference type="Pfam" id="PF01619"/>
    </source>
</evidence>
<gene>
    <name evidence="3" type="ORF">ACFPFM_30105</name>
</gene>
<dbReference type="PANTHER" id="PTHR13914:SF0">
    <property type="entry name" value="PROLINE DEHYDROGENASE 1, MITOCHONDRIAL"/>
    <property type="match status" value="1"/>
</dbReference>
<dbReference type="EMBL" id="JBHSJB010000028">
    <property type="protein sequence ID" value="MFC5057988.1"/>
    <property type="molecule type" value="Genomic_DNA"/>
</dbReference>
<dbReference type="Proteomes" id="UP001595833">
    <property type="component" value="Unassembled WGS sequence"/>
</dbReference>
<name>A0ABV9Y705_9PSEU</name>
<keyword evidence="1" id="KW-0560">Oxidoreductase</keyword>
<dbReference type="Gene3D" id="3.20.20.220">
    <property type="match status" value="1"/>
</dbReference>
<reference evidence="4" key="1">
    <citation type="journal article" date="2019" name="Int. J. Syst. Evol. Microbiol.">
        <title>The Global Catalogue of Microorganisms (GCM) 10K type strain sequencing project: providing services to taxonomists for standard genome sequencing and annotation.</title>
        <authorList>
            <consortium name="The Broad Institute Genomics Platform"/>
            <consortium name="The Broad Institute Genome Sequencing Center for Infectious Disease"/>
            <person name="Wu L."/>
            <person name="Ma J."/>
        </authorList>
    </citation>
    <scope>NUCLEOTIDE SEQUENCE [LARGE SCALE GENOMIC DNA]</scope>
    <source>
        <strain evidence="4">KCTC 12848</strain>
    </source>
</reference>
<evidence type="ECO:0000256" key="1">
    <source>
        <dbReference type="ARBA" id="ARBA00023002"/>
    </source>
</evidence>
<feature type="domain" description="Proline dehydrogenase" evidence="2">
    <location>
        <begin position="49"/>
        <end position="177"/>
    </location>
</feature>
<evidence type="ECO:0000313" key="4">
    <source>
        <dbReference type="Proteomes" id="UP001595833"/>
    </source>
</evidence>
<comment type="caution">
    <text evidence="3">The sequence shown here is derived from an EMBL/GenBank/DDBJ whole genome shotgun (WGS) entry which is preliminary data.</text>
</comment>
<proteinExistence type="predicted"/>
<protein>
    <submittedName>
        <fullName evidence="3">Proline dehydrogenase family protein</fullName>
    </submittedName>
</protein>